<name>A0A835RYQ1_VANPL</name>
<evidence type="ECO:0000313" key="2">
    <source>
        <dbReference type="EMBL" id="KAG0500689.1"/>
    </source>
</evidence>
<feature type="region of interest" description="Disordered" evidence="1">
    <location>
        <begin position="1"/>
        <end position="22"/>
    </location>
</feature>
<organism evidence="2 3">
    <name type="scientific">Vanilla planifolia</name>
    <name type="common">Vanilla</name>
    <dbReference type="NCBI Taxonomy" id="51239"/>
    <lineage>
        <taxon>Eukaryota</taxon>
        <taxon>Viridiplantae</taxon>
        <taxon>Streptophyta</taxon>
        <taxon>Embryophyta</taxon>
        <taxon>Tracheophyta</taxon>
        <taxon>Spermatophyta</taxon>
        <taxon>Magnoliopsida</taxon>
        <taxon>Liliopsida</taxon>
        <taxon>Asparagales</taxon>
        <taxon>Orchidaceae</taxon>
        <taxon>Vanilloideae</taxon>
        <taxon>Vanilleae</taxon>
        <taxon>Vanilla</taxon>
    </lineage>
</organism>
<accession>A0A835RYQ1</accession>
<comment type="caution">
    <text evidence="2">The sequence shown here is derived from an EMBL/GenBank/DDBJ whole genome shotgun (WGS) entry which is preliminary data.</text>
</comment>
<sequence length="109" mass="12399">MNPLPSNPSFENGSLPAPGNREECPYRSLKGFIPSRLRHLQVGEHFYFSSNLIKHLFIVFFSNPAPQKEEGTYARIGERLLCFASLCLPSSSHVLVWQREAPRLTWEPG</sequence>
<dbReference type="EMBL" id="JADCNM010000001">
    <property type="protein sequence ID" value="KAG0500689.1"/>
    <property type="molecule type" value="Genomic_DNA"/>
</dbReference>
<gene>
    <name evidence="2" type="ORF">HPP92_000761</name>
</gene>
<dbReference type="AlphaFoldDB" id="A0A835RYQ1"/>
<reference evidence="2 3" key="1">
    <citation type="journal article" date="2020" name="Nat. Food">
        <title>A phased Vanilla planifolia genome enables genetic improvement of flavour and production.</title>
        <authorList>
            <person name="Hasing T."/>
            <person name="Tang H."/>
            <person name="Brym M."/>
            <person name="Khazi F."/>
            <person name="Huang T."/>
            <person name="Chambers A.H."/>
        </authorList>
    </citation>
    <scope>NUCLEOTIDE SEQUENCE [LARGE SCALE GENOMIC DNA]</scope>
    <source>
        <tissue evidence="2">Leaf</tissue>
    </source>
</reference>
<proteinExistence type="predicted"/>
<evidence type="ECO:0000313" key="3">
    <source>
        <dbReference type="Proteomes" id="UP000639772"/>
    </source>
</evidence>
<protein>
    <submittedName>
        <fullName evidence="2">Uncharacterized protein</fullName>
    </submittedName>
</protein>
<dbReference type="Proteomes" id="UP000639772">
    <property type="component" value="Chromosome 1"/>
</dbReference>
<evidence type="ECO:0000256" key="1">
    <source>
        <dbReference type="SAM" id="MobiDB-lite"/>
    </source>
</evidence>